<proteinExistence type="inferred from homology"/>
<evidence type="ECO:0000256" key="1">
    <source>
        <dbReference type="ARBA" id="ARBA00004571"/>
    </source>
</evidence>
<gene>
    <name evidence="16" type="ORF">DFR49_2039</name>
</gene>
<dbReference type="InterPro" id="IPR000531">
    <property type="entry name" value="Beta-barrel_TonB"/>
</dbReference>
<evidence type="ECO:0000313" key="16">
    <source>
        <dbReference type="EMBL" id="RIA43810.1"/>
    </source>
</evidence>
<dbReference type="RefSeq" id="WP_119035615.1">
    <property type="nucleotide sequence ID" value="NZ_QXDC01000003.1"/>
</dbReference>
<sequence>MTKLDVTMKGAASLVAVAVMLCGGAAIAQTADAGDSGPSQQVPSAAADQAPADIVVTARLREERAIEVPVAVSVLTGDEIQRYNSDSIQRITQNVPGLVVGSTVGLGGGSIAIRGVSTAPTTIGFEQPVTIVADGVPINSSWITSAGFFDLGRAEVMKGPQTLMFGKNNTAGVISLTSAEPTDHFEGYARTSYEFVGDESTTDVMLSGPLTDTLKGRIALRYRNMTGWMHNTAQAIANPFNPAYPFADPPKSRQRLGDREFLGRVSLSWDPAPNFSSKLKVTVDDARNDGPGVTSQVVGGCVGAHPKVYNIDDPYGECVPDNRVSQGQLPPGLAQYIPDSKGGIDRGSFKAVLVSFANQLDLDKFKISAITGYTAWENFAYGNFDETSYSQLQTYTNMTYKIFSQELRVLTDFEGPFNLMVGGFYQSVDVDPYHQYAKLRDDTDLNLAAGTLVAFEKHGTQLNKAYSAFAQMILKPIDQLEIAGGARYTHETKASTLFNIAEHGRASFPYGKGFTDHQTFNNVSPEVTVAYHYSPDVTFFVGYRTGYKSGGFALSSTITAASVLGDFDFESEKVRGFEAGAKASLMGGRLRADVTAYTYKFTDLQVNTYNPATISYTLANAGALKQVGIDANAYYDVTSAFQLRGSLNWNRNRFGTFVGQCFSGQTEDEGCVAAAQDFTGRAPTRSPDWAGNIGATYVADLGDQKLTLTGDAIYTSSYYGAEALSPGSYQPDFWRLNASARFDLGNGATVGLVGRNLTNRYYILSAQDKTGQAREQRGVVGRGREVAVELGYRF</sequence>
<comment type="subcellular location">
    <subcellularLocation>
        <location evidence="1 11">Cell outer membrane</location>
        <topology evidence="1 11">Multi-pass membrane protein</topology>
    </subcellularLocation>
</comment>
<dbReference type="EMBL" id="QXDC01000003">
    <property type="protein sequence ID" value="RIA43810.1"/>
    <property type="molecule type" value="Genomic_DNA"/>
</dbReference>
<dbReference type="GO" id="GO:0006826">
    <property type="term" value="P:iron ion transport"/>
    <property type="evidence" value="ECO:0007669"/>
    <property type="project" value="UniProtKB-KW"/>
</dbReference>
<dbReference type="Pfam" id="PF00593">
    <property type="entry name" value="TonB_dep_Rec_b-barrel"/>
    <property type="match status" value="1"/>
</dbReference>
<keyword evidence="5 11" id="KW-0812">Transmembrane</keyword>
<dbReference type="Gene3D" id="2.170.130.10">
    <property type="entry name" value="TonB-dependent receptor, plug domain"/>
    <property type="match status" value="1"/>
</dbReference>
<evidence type="ECO:0000256" key="9">
    <source>
        <dbReference type="ARBA" id="ARBA00023136"/>
    </source>
</evidence>
<comment type="caution">
    <text evidence="16">The sequence shown here is derived from an EMBL/GenBank/DDBJ whole genome shotgun (WGS) entry which is preliminary data.</text>
</comment>
<keyword evidence="3 11" id="KW-1134">Transmembrane beta strand</keyword>
<dbReference type="Gene3D" id="2.40.170.20">
    <property type="entry name" value="TonB-dependent receptor, beta-barrel domain"/>
    <property type="match status" value="1"/>
</dbReference>
<dbReference type="Proteomes" id="UP000266568">
    <property type="component" value="Unassembled WGS sequence"/>
</dbReference>
<evidence type="ECO:0000256" key="5">
    <source>
        <dbReference type="ARBA" id="ARBA00022692"/>
    </source>
</evidence>
<keyword evidence="16" id="KW-0675">Receptor</keyword>
<evidence type="ECO:0000259" key="14">
    <source>
        <dbReference type="Pfam" id="PF00593"/>
    </source>
</evidence>
<feature type="signal peptide" evidence="13">
    <location>
        <begin position="1"/>
        <end position="28"/>
    </location>
</feature>
<feature type="domain" description="TonB-dependent receptor plug" evidence="15">
    <location>
        <begin position="66"/>
        <end position="173"/>
    </location>
</feature>
<keyword evidence="2 11" id="KW-0813">Transport</keyword>
<comment type="similarity">
    <text evidence="11 12">Belongs to the TonB-dependent receptor family.</text>
</comment>
<dbReference type="OrthoDB" id="7223550at2"/>
<evidence type="ECO:0000256" key="2">
    <source>
        <dbReference type="ARBA" id="ARBA00022448"/>
    </source>
</evidence>
<evidence type="ECO:0000256" key="7">
    <source>
        <dbReference type="ARBA" id="ARBA00023065"/>
    </source>
</evidence>
<dbReference type="PANTHER" id="PTHR32552:SF81">
    <property type="entry name" value="TONB-DEPENDENT OUTER MEMBRANE RECEPTOR"/>
    <property type="match status" value="1"/>
</dbReference>
<keyword evidence="17" id="KW-1185">Reference proteome</keyword>
<evidence type="ECO:0000256" key="8">
    <source>
        <dbReference type="ARBA" id="ARBA00023077"/>
    </source>
</evidence>
<keyword evidence="13" id="KW-0732">Signal</keyword>
<evidence type="ECO:0000313" key="17">
    <source>
        <dbReference type="Proteomes" id="UP000266568"/>
    </source>
</evidence>
<accession>A0A397P2M9</accession>
<feature type="chain" id="PRO_5017316657" evidence="13">
    <location>
        <begin position="29"/>
        <end position="794"/>
    </location>
</feature>
<keyword evidence="10 11" id="KW-0998">Cell outer membrane</keyword>
<keyword evidence="4" id="KW-0410">Iron transport</keyword>
<protein>
    <submittedName>
        <fullName evidence="16">Outer membrane receptor protein involved in Fe transport</fullName>
    </submittedName>
</protein>
<organism evidence="16 17">
    <name type="scientific">Hephaestia caeni</name>
    <dbReference type="NCBI Taxonomy" id="645617"/>
    <lineage>
        <taxon>Bacteria</taxon>
        <taxon>Pseudomonadati</taxon>
        <taxon>Pseudomonadota</taxon>
        <taxon>Alphaproteobacteria</taxon>
        <taxon>Sphingomonadales</taxon>
        <taxon>Sphingomonadaceae</taxon>
        <taxon>Hephaestia</taxon>
    </lineage>
</organism>
<dbReference type="InterPro" id="IPR037066">
    <property type="entry name" value="Plug_dom_sf"/>
</dbReference>
<dbReference type="PANTHER" id="PTHR32552">
    <property type="entry name" value="FERRICHROME IRON RECEPTOR-RELATED"/>
    <property type="match status" value="1"/>
</dbReference>
<dbReference type="InterPro" id="IPR012910">
    <property type="entry name" value="Plug_dom"/>
</dbReference>
<dbReference type="Pfam" id="PF07715">
    <property type="entry name" value="Plug"/>
    <property type="match status" value="1"/>
</dbReference>
<dbReference type="SUPFAM" id="SSF56935">
    <property type="entry name" value="Porins"/>
    <property type="match status" value="1"/>
</dbReference>
<feature type="domain" description="TonB-dependent receptor-like beta-barrel" evidence="14">
    <location>
        <begin position="354"/>
        <end position="757"/>
    </location>
</feature>
<evidence type="ECO:0000256" key="10">
    <source>
        <dbReference type="ARBA" id="ARBA00023237"/>
    </source>
</evidence>
<evidence type="ECO:0000259" key="15">
    <source>
        <dbReference type="Pfam" id="PF07715"/>
    </source>
</evidence>
<keyword evidence="8 12" id="KW-0798">TonB box</keyword>
<evidence type="ECO:0000256" key="3">
    <source>
        <dbReference type="ARBA" id="ARBA00022452"/>
    </source>
</evidence>
<dbReference type="PROSITE" id="PS52016">
    <property type="entry name" value="TONB_DEPENDENT_REC_3"/>
    <property type="match status" value="1"/>
</dbReference>
<dbReference type="InterPro" id="IPR036942">
    <property type="entry name" value="Beta-barrel_TonB_sf"/>
</dbReference>
<reference evidence="16 17" key="1">
    <citation type="submission" date="2018-08" db="EMBL/GenBank/DDBJ databases">
        <title>Genomic Encyclopedia of Type Strains, Phase IV (KMG-IV): sequencing the most valuable type-strain genomes for metagenomic binning, comparative biology and taxonomic classification.</title>
        <authorList>
            <person name="Goeker M."/>
        </authorList>
    </citation>
    <scope>NUCLEOTIDE SEQUENCE [LARGE SCALE GENOMIC DNA]</scope>
    <source>
        <strain evidence="16 17">DSM 25527</strain>
    </source>
</reference>
<dbReference type="GO" id="GO:0009279">
    <property type="term" value="C:cell outer membrane"/>
    <property type="evidence" value="ECO:0007669"/>
    <property type="project" value="UniProtKB-SubCell"/>
</dbReference>
<dbReference type="AlphaFoldDB" id="A0A397P2M9"/>
<evidence type="ECO:0000256" key="4">
    <source>
        <dbReference type="ARBA" id="ARBA00022496"/>
    </source>
</evidence>
<keyword evidence="9 11" id="KW-0472">Membrane</keyword>
<evidence type="ECO:0000256" key="11">
    <source>
        <dbReference type="PROSITE-ProRule" id="PRU01360"/>
    </source>
</evidence>
<evidence type="ECO:0000256" key="13">
    <source>
        <dbReference type="SAM" id="SignalP"/>
    </source>
</evidence>
<evidence type="ECO:0000256" key="6">
    <source>
        <dbReference type="ARBA" id="ARBA00023004"/>
    </source>
</evidence>
<name>A0A397P2M9_9SPHN</name>
<dbReference type="InterPro" id="IPR039426">
    <property type="entry name" value="TonB-dep_rcpt-like"/>
</dbReference>
<evidence type="ECO:0000256" key="12">
    <source>
        <dbReference type="RuleBase" id="RU003357"/>
    </source>
</evidence>
<keyword evidence="7" id="KW-0406">Ion transport</keyword>
<keyword evidence="6" id="KW-0408">Iron</keyword>